<sequence length="121" mass="14639">MKKESEIDLTFKVPKVRLGNKTYKDSELQEYRRANTRRYNTSIREGIDKEYTAFYHSSEWRKCRVQVLIRDSYLCQHCLKRGIVNDKDLFVHHIVELKRDWNRRLDMGNLETVCRTCHNSL</sequence>
<evidence type="ECO:0000259" key="5">
    <source>
        <dbReference type="SMART" id="SM00507"/>
    </source>
</evidence>
<dbReference type="SMART" id="SM00507">
    <property type="entry name" value="HNHc"/>
    <property type="match status" value="1"/>
</dbReference>
<evidence type="ECO:0000256" key="3">
    <source>
        <dbReference type="ARBA" id="ARBA00038412"/>
    </source>
</evidence>
<accession>A0ABZ2W9V8</accession>
<comment type="similarity">
    <text evidence="3">Belongs to the HNH nuclease family.</text>
</comment>
<proteinExistence type="inferred from homology"/>
<dbReference type="Gene3D" id="1.10.30.50">
    <property type="match status" value="1"/>
</dbReference>
<gene>
    <name evidence="6" type="ORF">SHJJP9002_000849</name>
</gene>
<evidence type="ECO:0000256" key="1">
    <source>
        <dbReference type="ARBA" id="ARBA00022722"/>
    </source>
</evidence>
<dbReference type="Proteomes" id="UP001468345">
    <property type="component" value="Chromosome"/>
</dbReference>
<dbReference type="GO" id="GO:0004519">
    <property type="term" value="F:endonuclease activity"/>
    <property type="evidence" value="ECO:0007669"/>
    <property type="project" value="UniProtKB-KW"/>
</dbReference>
<feature type="domain" description="HNH nuclease" evidence="5">
    <location>
        <begin position="62"/>
        <end position="119"/>
    </location>
</feature>
<dbReference type="PANTHER" id="PTHR41286:SF1">
    <property type="entry name" value="HNH NUCLEASE YAJD-RELATED"/>
    <property type="match status" value="1"/>
</dbReference>
<dbReference type="InterPro" id="IPR003615">
    <property type="entry name" value="HNH_nuc"/>
</dbReference>
<keyword evidence="6" id="KW-0255">Endonuclease</keyword>
<keyword evidence="2" id="KW-0378">Hydrolase</keyword>
<organism evidence="6 7">
    <name type="scientific">Staphylococcus casei</name>
    <dbReference type="NCBI Taxonomy" id="201828"/>
    <lineage>
        <taxon>Bacteria</taxon>
        <taxon>Bacillati</taxon>
        <taxon>Bacillota</taxon>
        <taxon>Bacilli</taxon>
        <taxon>Bacillales</taxon>
        <taxon>Staphylococcaceae</taxon>
        <taxon>Staphylococcus</taxon>
    </lineage>
</organism>
<dbReference type="Pfam" id="PF01844">
    <property type="entry name" value="HNH"/>
    <property type="match status" value="1"/>
</dbReference>
<dbReference type="CDD" id="cd00085">
    <property type="entry name" value="HNHc"/>
    <property type="match status" value="1"/>
</dbReference>
<keyword evidence="1" id="KW-0540">Nuclease</keyword>
<name>A0ABZ2W9V8_9STAP</name>
<dbReference type="EMBL" id="CP133006">
    <property type="protein sequence ID" value="WZG08947.1"/>
    <property type="molecule type" value="Genomic_DNA"/>
</dbReference>
<dbReference type="PANTHER" id="PTHR41286">
    <property type="entry name" value="HNH NUCLEASE YAJD-RELATED"/>
    <property type="match status" value="1"/>
</dbReference>
<reference evidence="6 7" key="1">
    <citation type="journal article" date="2024" name="ISME J.">
        <title>Staphylococcus epidermidis bacteriocin A37 kills natural competitors with a unique mechanism of action.</title>
        <authorList>
            <person name="Puls J.S."/>
            <person name="Winnerling B."/>
            <person name="Power J.J."/>
            <person name="Kruger A.M."/>
            <person name="Brajtenbach D."/>
            <person name="Johnson M."/>
            <person name="Bilici K."/>
            <person name="Camus L."/>
            <person name="Fliesswasser T."/>
            <person name="Schneider T."/>
            <person name="Sahl H.G."/>
            <person name="Ghosal D."/>
            <person name="Kubitscheck U."/>
            <person name="Heilbronner S."/>
            <person name="Grein F."/>
        </authorList>
    </citation>
    <scope>NUCLEOTIDE SEQUENCE [LARGE SCALE GENOMIC DNA]</scope>
    <source>
        <strain evidence="6 7">SCK7</strain>
    </source>
</reference>
<dbReference type="InterPro" id="IPR002711">
    <property type="entry name" value="HNH"/>
</dbReference>
<evidence type="ECO:0000313" key="7">
    <source>
        <dbReference type="Proteomes" id="UP001468345"/>
    </source>
</evidence>
<dbReference type="RefSeq" id="WP_341636879.1">
    <property type="nucleotide sequence ID" value="NZ_CP133006.1"/>
</dbReference>
<evidence type="ECO:0000313" key="6">
    <source>
        <dbReference type="EMBL" id="WZG08947.1"/>
    </source>
</evidence>
<protein>
    <recommendedName>
        <fullName evidence="4">Putative HNH nuclease YajD</fullName>
    </recommendedName>
</protein>
<evidence type="ECO:0000256" key="2">
    <source>
        <dbReference type="ARBA" id="ARBA00022801"/>
    </source>
</evidence>
<keyword evidence="7" id="KW-1185">Reference proteome</keyword>
<evidence type="ECO:0000256" key="4">
    <source>
        <dbReference type="ARBA" id="ARBA00040194"/>
    </source>
</evidence>